<dbReference type="AlphaFoldDB" id="A0A1R4H0Z4"/>
<organism evidence="2 3">
    <name type="scientific">Crenothrix polyspora</name>
    <dbReference type="NCBI Taxonomy" id="360316"/>
    <lineage>
        <taxon>Bacteria</taxon>
        <taxon>Pseudomonadati</taxon>
        <taxon>Pseudomonadota</taxon>
        <taxon>Gammaproteobacteria</taxon>
        <taxon>Methylococcales</taxon>
        <taxon>Crenotrichaceae</taxon>
        <taxon>Crenothrix</taxon>
    </lineage>
</organism>
<gene>
    <name evidence="2" type="ORF">CRENPOLYSF2_1390012</name>
</gene>
<accession>A0A1R4H0Z4</accession>
<dbReference type="Proteomes" id="UP000195442">
    <property type="component" value="Unassembled WGS sequence"/>
</dbReference>
<evidence type="ECO:0000313" key="3">
    <source>
        <dbReference type="Proteomes" id="UP000195442"/>
    </source>
</evidence>
<proteinExistence type="predicted"/>
<feature type="compositionally biased region" description="Polar residues" evidence="1">
    <location>
        <begin position="40"/>
        <end position="53"/>
    </location>
</feature>
<reference evidence="3" key="1">
    <citation type="submission" date="2017-02" db="EMBL/GenBank/DDBJ databases">
        <authorList>
            <person name="Daims H."/>
        </authorList>
    </citation>
    <scope>NUCLEOTIDE SEQUENCE [LARGE SCALE GENOMIC DNA]</scope>
</reference>
<evidence type="ECO:0000256" key="1">
    <source>
        <dbReference type="SAM" id="MobiDB-lite"/>
    </source>
</evidence>
<sequence>MRRSQKPFPVPKGLRRVAKSEPGLLLISETIPCSEGIKTITTGETAPDSSLRNHSLFRRD</sequence>
<keyword evidence="3" id="KW-1185">Reference proteome</keyword>
<evidence type="ECO:0000313" key="2">
    <source>
        <dbReference type="EMBL" id="SJM89898.1"/>
    </source>
</evidence>
<name>A0A1R4H0Z4_9GAMM</name>
<dbReference type="EMBL" id="FUKJ01000045">
    <property type="protein sequence ID" value="SJM89898.1"/>
    <property type="molecule type" value="Genomic_DNA"/>
</dbReference>
<protein>
    <submittedName>
        <fullName evidence="2">Uncharacterized protein</fullName>
    </submittedName>
</protein>
<feature type="region of interest" description="Disordered" evidence="1">
    <location>
        <begin position="40"/>
        <end position="60"/>
    </location>
</feature>